<dbReference type="AlphaFoldDB" id="A0A2T6ZHK3"/>
<keyword evidence="3" id="KW-1185">Reference proteome</keyword>
<dbReference type="OrthoDB" id="5424209at2759"/>
<comment type="caution">
    <text evidence="2">The sequence shown here is derived from an EMBL/GenBank/DDBJ whole genome shotgun (WGS) entry which is preliminary data.</text>
</comment>
<sequence>MASSNMTGDSRQLPISDLEAKHYYHGLYSKPLLIARTGSNAWVVPSGPEAYLRPKELGAVTDAVLSEAWEGGLAFGIHEILEANAVRWTSTDVVRIGFVGECAAPVVVWIGVIPDTLSHEDGQIAAKACKELLAVRNIHDIEVEIREANVFRYISPKLKKPAFSVHPTAQIIQPLTPTSGLFICNSRTPELEGTGGFFVSDQSSLYLVTARHVLFHTDHTNNHSYKWKSPNEPINIALFGTCGFKKYLTQIEHAITIENITLELHGNRIKAMREQRDMVEAEEFELELADAAKQIKEAVDTIVTLEKLLKDVKKVWGDIANRILGRVEFSPPIKLLTGVKKFTQDFALIKIDHSTMEVSGFPGNVLDLGTEIPAAQFTIMMFPNSKNKRNFSFPPDRLLKVNQIIPDTEMRNLPMYDDNDKKCLIVLKRGYGTGLTIGRSSGIKSFTRSYFPDRPPKVSKEWTILPYDNKSGPFAGPGDSGAAIIDCLGRLGGLITGGSGVSDSGPIVYATPVSFILEGLKANGYNVTIEATLPP</sequence>
<dbReference type="SUPFAM" id="SSF50494">
    <property type="entry name" value="Trypsin-like serine proteases"/>
    <property type="match status" value="1"/>
</dbReference>
<feature type="coiled-coil region" evidence="1">
    <location>
        <begin position="262"/>
        <end position="308"/>
    </location>
</feature>
<evidence type="ECO:0000256" key="1">
    <source>
        <dbReference type="SAM" id="Coils"/>
    </source>
</evidence>
<gene>
    <name evidence="2" type="ORF">B9Z19DRAFT_1132159</name>
</gene>
<organism evidence="2 3">
    <name type="scientific">Tuber borchii</name>
    <name type="common">White truffle</name>
    <dbReference type="NCBI Taxonomy" id="42251"/>
    <lineage>
        <taxon>Eukaryota</taxon>
        <taxon>Fungi</taxon>
        <taxon>Dikarya</taxon>
        <taxon>Ascomycota</taxon>
        <taxon>Pezizomycotina</taxon>
        <taxon>Pezizomycetes</taxon>
        <taxon>Pezizales</taxon>
        <taxon>Tuberaceae</taxon>
        <taxon>Tuber</taxon>
    </lineage>
</organism>
<evidence type="ECO:0000313" key="2">
    <source>
        <dbReference type="EMBL" id="PUU74959.1"/>
    </source>
</evidence>
<accession>A0A2T6ZHK3</accession>
<proteinExistence type="predicted"/>
<keyword evidence="1" id="KW-0175">Coiled coil</keyword>
<dbReference type="Proteomes" id="UP000244722">
    <property type="component" value="Unassembled WGS sequence"/>
</dbReference>
<evidence type="ECO:0000313" key="3">
    <source>
        <dbReference type="Proteomes" id="UP000244722"/>
    </source>
</evidence>
<name>A0A2T6ZHK3_TUBBO</name>
<dbReference type="EMBL" id="NESQ01000258">
    <property type="protein sequence ID" value="PUU74959.1"/>
    <property type="molecule type" value="Genomic_DNA"/>
</dbReference>
<dbReference type="InterPro" id="IPR009003">
    <property type="entry name" value="Peptidase_S1_PA"/>
</dbReference>
<dbReference type="STRING" id="42251.A0A2T6ZHK3"/>
<reference evidence="2 3" key="1">
    <citation type="submission" date="2017-04" db="EMBL/GenBank/DDBJ databases">
        <title>Draft genome sequence of Tuber borchii Vittad., a whitish edible truffle.</title>
        <authorList>
            <consortium name="DOE Joint Genome Institute"/>
            <person name="Murat C."/>
            <person name="Kuo A."/>
            <person name="Barry K.W."/>
            <person name="Clum A."/>
            <person name="Dockter R.B."/>
            <person name="Fauchery L."/>
            <person name="Iotti M."/>
            <person name="Kohler A."/>
            <person name="Labutti K."/>
            <person name="Lindquist E.A."/>
            <person name="Lipzen A."/>
            <person name="Ohm R.A."/>
            <person name="Wang M."/>
            <person name="Grigoriev I.V."/>
            <person name="Zambonelli A."/>
            <person name="Martin F.M."/>
        </authorList>
    </citation>
    <scope>NUCLEOTIDE SEQUENCE [LARGE SCALE GENOMIC DNA]</scope>
    <source>
        <strain evidence="2 3">Tbo3840</strain>
    </source>
</reference>
<protein>
    <submittedName>
        <fullName evidence="2">Uncharacterized protein</fullName>
    </submittedName>
</protein>